<evidence type="ECO:0000313" key="3">
    <source>
        <dbReference type="EMBL" id="CUH45489.1"/>
    </source>
</evidence>
<feature type="transmembrane region" description="Helical" evidence="1">
    <location>
        <begin position="92"/>
        <end position="111"/>
    </location>
</feature>
<feature type="transmembrane region" description="Helical" evidence="1">
    <location>
        <begin position="68"/>
        <end position="86"/>
    </location>
</feature>
<keyword evidence="1" id="KW-0472">Membrane</keyword>
<dbReference type="InterPro" id="IPR009936">
    <property type="entry name" value="DUF1468"/>
</dbReference>
<reference evidence="4" key="1">
    <citation type="submission" date="2015-09" db="EMBL/GenBank/DDBJ databases">
        <authorList>
            <person name="Rodrigo-Torres L."/>
            <person name="Arahal D.R."/>
        </authorList>
    </citation>
    <scope>NUCLEOTIDE SEQUENCE [LARGE SCALE GENOMIC DNA]</scope>
    <source>
        <strain evidence="4">CECT 4293</strain>
    </source>
</reference>
<evidence type="ECO:0000259" key="2">
    <source>
        <dbReference type="Pfam" id="PF07331"/>
    </source>
</evidence>
<feature type="transmembrane region" description="Helical" evidence="1">
    <location>
        <begin position="123"/>
        <end position="144"/>
    </location>
</feature>
<dbReference type="Proteomes" id="UP000050786">
    <property type="component" value="Unassembled WGS sequence"/>
</dbReference>
<evidence type="ECO:0000256" key="1">
    <source>
        <dbReference type="SAM" id="Phobius"/>
    </source>
</evidence>
<sequence length="151" mass="16873">MNRSQHVFGSGLVFTVGLWVAWVSYTQQPAEAFLFPRLIATVFVVLAGWTFGKAVMGLSKVGNGVTRTMFLKMLPGLIIMLIYVFWAAKTLGFYTATTIAFFTLLSIYDPAPHSEAKTWIKRGIITAVFVAVMYGLFAMLLNVYTPREILF</sequence>
<keyword evidence="1" id="KW-0812">Transmembrane</keyword>
<dbReference type="AlphaFoldDB" id="A0A0P1E9V6"/>
<accession>A0A0P1E9V6</accession>
<keyword evidence="4" id="KW-1185">Reference proteome</keyword>
<name>A0A0P1E9V6_9RHOB</name>
<feature type="domain" description="DUF1468" evidence="2">
    <location>
        <begin position="12"/>
        <end position="146"/>
    </location>
</feature>
<protein>
    <submittedName>
        <fullName evidence="3">Tripartite tricarboxylate transporter TctB family protein</fullName>
    </submittedName>
</protein>
<dbReference type="Pfam" id="PF07331">
    <property type="entry name" value="TctB"/>
    <property type="match status" value="1"/>
</dbReference>
<dbReference type="EMBL" id="CYPS01000067">
    <property type="protein sequence ID" value="CUH45489.1"/>
    <property type="molecule type" value="Genomic_DNA"/>
</dbReference>
<feature type="transmembrane region" description="Helical" evidence="1">
    <location>
        <begin position="7"/>
        <end position="25"/>
    </location>
</feature>
<gene>
    <name evidence="3" type="ORF">RUM4293_04405</name>
</gene>
<organism evidence="3 4">
    <name type="scientific">Ruegeria atlantica</name>
    <dbReference type="NCBI Taxonomy" id="81569"/>
    <lineage>
        <taxon>Bacteria</taxon>
        <taxon>Pseudomonadati</taxon>
        <taxon>Pseudomonadota</taxon>
        <taxon>Alphaproteobacteria</taxon>
        <taxon>Rhodobacterales</taxon>
        <taxon>Roseobacteraceae</taxon>
        <taxon>Ruegeria</taxon>
    </lineage>
</organism>
<proteinExistence type="predicted"/>
<dbReference type="RefSeq" id="WP_058275403.1">
    <property type="nucleotide sequence ID" value="NZ_CYPS01000067.1"/>
</dbReference>
<evidence type="ECO:0000313" key="4">
    <source>
        <dbReference type="Proteomes" id="UP000050786"/>
    </source>
</evidence>
<feature type="transmembrane region" description="Helical" evidence="1">
    <location>
        <begin position="37"/>
        <end position="56"/>
    </location>
</feature>
<keyword evidence="1" id="KW-1133">Transmembrane helix</keyword>